<evidence type="ECO:0000256" key="6">
    <source>
        <dbReference type="ARBA" id="ARBA00023242"/>
    </source>
</evidence>
<comment type="subunit">
    <text evidence="7">Component of the Mediator complex.</text>
</comment>
<feature type="region of interest" description="Disordered" evidence="8">
    <location>
        <begin position="1"/>
        <end position="22"/>
    </location>
</feature>
<organism evidence="9 10">
    <name type="scientific">Thelonectria olida</name>
    <dbReference type="NCBI Taxonomy" id="1576542"/>
    <lineage>
        <taxon>Eukaryota</taxon>
        <taxon>Fungi</taxon>
        <taxon>Dikarya</taxon>
        <taxon>Ascomycota</taxon>
        <taxon>Pezizomycotina</taxon>
        <taxon>Sordariomycetes</taxon>
        <taxon>Hypocreomycetidae</taxon>
        <taxon>Hypocreales</taxon>
        <taxon>Nectriaceae</taxon>
        <taxon>Thelonectria</taxon>
    </lineage>
</organism>
<proteinExistence type="inferred from homology"/>
<dbReference type="GO" id="GO:0016592">
    <property type="term" value="C:mediator complex"/>
    <property type="evidence" value="ECO:0007669"/>
    <property type="project" value="InterPro"/>
</dbReference>
<name>A0A9P8W657_9HYPO</name>
<feature type="region of interest" description="Disordered" evidence="8">
    <location>
        <begin position="126"/>
        <end position="146"/>
    </location>
</feature>
<keyword evidence="5 7" id="KW-0804">Transcription</keyword>
<evidence type="ECO:0000256" key="8">
    <source>
        <dbReference type="SAM" id="MobiDB-lite"/>
    </source>
</evidence>
<dbReference type="EMBL" id="JAGPYM010000008">
    <property type="protein sequence ID" value="KAH6891292.1"/>
    <property type="molecule type" value="Genomic_DNA"/>
</dbReference>
<comment type="function">
    <text evidence="7">Component of the Mediator complex, a coactivator involved in the regulated transcription of nearly all RNA polymerase II-dependent genes. Mediator functions as a bridge to convey information from gene-specific regulatory proteins to the basal RNA polymerase II transcription machinery. Mediator is recruited to promoters by direct interactions with regulatory proteins and serves as a scaffold for the assembly of a functional preinitiation complex with RNA polymerase II and the general transcription factors.</text>
</comment>
<comment type="subcellular location">
    <subcellularLocation>
        <location evidence="1 7">Nucleus</location>
    </subcellularLocation>
</comment>
<accession>A0A9P8W657</accession>
<sequence length="146" mass="15055">MASSATAANTPAHPLALPQDFSPDTLDALSELSLVLAKVRAGIQSSSGITTEPAPGGGAGAPGGPTLSFKEVPGATDGLKHKLQRARAQVRALPDMDRTIADQTKEIGELEACIQAQKALLQRLRDEASGKVGNDEQAAVGDRMES</sequence>
<keyword evidence="4 7" id="KW-0010">Activator</keyword>
<evidence type="ECO:0000256" key="7">
    <source>
        <dbReference type="RuleBase" id="RU364145"/>
    </source>
</evidence>
<keyword evidence="6 7" id="KW-0539">Nucleus</keyword>
<dbReference type="Pfam" id="PF07544">
    <property type="entry name" value="Med9"/>
    <property type="match status" value="1"/>
</dbReference>
<dbReference type="GO" id="GO:0006357">
    <property type="term" value="P:regulation of transcription by RNA polymerase II"/>
    <property type="evidence" value="ECO:0007669"/>
    <property type="project" value="InterPro"/>
</dbReference>
<gene>
    <name evidence="7" type="primary">MED9</name>
    <name evidence="9" type="ORF">B0T10DRAFT_308058</name>
</gene>
<comment type="caution">
    <text evidence="9">The sequence shown here is derived from an EMBL/GenBank/DDBJ whole genome shotgun (WGS) entry which is preliminary data.</text>
</comment>
<comment type="similarity">
    <text evidence="2 7">Belongs to the Mediator complex subunit 9 family.</text>
</comment>
<evidence type="ECO:0000256" key="4">
    <source>
        <dbReference type="ARBA" id="ARBA00023159"/>
    </source>
</evidence>
<dbReference type="GO" id="GO:0003712">
    <property type="term" value="F:transcription coregulator activity"/>
    <property type="evidence" value="ECO:0007669"/>
    <property type="project" value="InterPro"/>
</dbReference>
<dbReference type="OrthoDB" id="5414694at2759"/>
<keyword evidence="10" id="KW-1185">Reference proteome</keyword>
<dbReference type="InterPro" id="IPR011425">
    <property type="entry name" value="Med9"/>
</dbReference>
<evidence type="ECO:0000256" key="2">
    <source>
        <dbReference type="ARBA" id="ARBA00008089"/>
    </source>
</evidence>
<reference evidence="9 10" key="1">
    <citation type="journal article" date="2021" name="Nat. Commun.">
        <title>Genetic determinants of endophytism in the Arabidopsis root mycobiome.</title>
        <authorList>
            <person name="Mesny F."/>
            <person name="Miyauchi S."/>
            <person name="Thiergart T."/>
            <person name="Pickel B."/>
            <person name="Atanasova L."/>
            <person name="Karlsson M."/>
            <person name="Huettel B."/>
            <person name="Barry K.W."/>
            <person name="Haridas S."/>
            <person name="Chen C."/>
            <person name="Bauer D."/>
            <person name="Andreopoulos W."/>
            <person name="Pangilinan J."/>
            <person name="LaButti K."/>
            <person name="Riley R."/>
            <person name="Lipzen A."/>
            <person name="Clum A."/>
            <person name="Drula E."/>
            <person name="Henrissat B."/>
            <person name="Kohler A."/>
            <person name="Grigoriev I.V."/>
            <person name="Martin F.M."/>
            <person name="Hacquard S."/>
        </authorList>
    </citation>
    <scope>NUCLEOTIDE SEQUENCE [LARGE SCALE GENOMIC DNA]</scope>
    <source>
        <strain evidence="9 10">MPI-CAGE-CH-0241</strain>
    </source>
</reference>
<dbReference type="AlphaFoldDB" id="A0A9P8W657"/>
<feature type="region of interest" description="Disordered" evidence="8">
    <location>
        <begin position="45"/>
        <end position="68"/>
    </location>
</feature>
<evidence type="ECO:0000313" key="9">
    <source>
        <dbReference type="EMBL" id="KAH6891292.1"/>
    </source>
</evidence>
<keyword evidence="3 7" id="KW-0805">Transcription regulation</keyword>
<evidence type="ECO:0000256" key="3">
    <source>
        <dbReference type="ARBA" id="ARBA00023015"/>
    </source>
</evidence>
<dbReference type="Proteomes" id="UP000777438">
    <property type="component" value="Unassembled WGS sequence"/>
</dbReference>
<evidence type="ECO:0000256" key="5">
    <source>
        <dbReference type="ARBA" id="ARBA00023163"/>
    </source>
</evidence>
<protein>
    <recommendedName>
        <fullName evidence="7">Mediator of RNA polymerase II transcription subunit 9</fullName>
    </recommendedName>
    <alternativeName>
        <fullName evidence="7">Mediator complex subunit 9</fullName>
    </alternativeName>
</protein>
<evidence type="ECO:0000313" key="10">
    <source>
        <dbReference type="Proteomes" id="UP000777438"/>
    </source>
</evidence>
<evidence type="ECO:0000256" key="1">
    <source>
        <dbReference type="ARBA" id="ARBA00004123"/>
    </source>
</evidence>